<accession>A0ABU5LMQ2</accession>
<gene>
    <name evidence="1" type="ORF">N4G62_04150</name>
</gene>
<sequence length="147" mass="17085">MLLEWLEMRETLVRFMHEHRTLCHAPRPDPVALSRNRWLLSNASRRRAAWMIRTADAIAERLAHTTGGAAWPAVQADMRVYRGYISEFVSRWPIDTIIGDWDGYRRGVVELRPEIARWLRKEEFAIRALAAELEAETVTLTVIACRT</sequence>
<organism evidence="1 2">
    <name type="scientific">Sphingomonas sanguinis</name>
    <dbReference type="NCBI Taxonomy" id="33051"/>
    <lineage>
        <taxon>Bacteria</taxon>
        <taxon>Pseudomonadati</taxon>
        <taxon>Pseudomonadota</taxon>
        <taxon>Alphaproteobacteria</taxon>
        <taxon>Sphingomonadales</taxon>
        <taxon>Sphingomonadaceae</taxon>
        <taxon>Sphingomonas</taxon>
    </lineage>
</organism>
<evidence type="ECO:0000313" key="2">
    <source>
        <dbReference type="Proteomes" id="UP001292182"/>
    </source>
</evidence>
<reference evidence="2" key="1">
    <citation type="submission" date="2023-07" db="EMBL/GenBank/DDBJ databases">
        <title>Whole genome sequence analysis of rice epiphytic Sphingomonas sanguinis OsEp_Plm_15B2.</title>
        <authorList>
            <person name="Sahu K.P."/>
            <person name="Asharani P."/>
            <person name="Reddy B."/>
            <person name="Kumar A."/>
        </authorList>
    </citation>
    <scope>NUCLEOTIDE SEQUENCE [LARGE SCALE GENOMIC DNA]</scope>
    <source>
        <strain evidence="2">OsEp_Plm_15B2</strain>
    </source>
</reference>
<dbReference type="Proteomes" id="UP001292182">
    <property type="component" value="Unassembled WGS sequence"/>
</dbReference>
<evidence type="ECO:0000313" key="1">
    <source>
        <dbReference type="EMBL" id="MDZ7281219.1"/>
    </source>
</evidence>
<dbReference type="EMBL" id="JAOBTW010000004">
    <property type="protein sequence ID" value="MDZ7281219.1"/>
    <property type="molecule type" value="Genomic_DNA"/>
</dbReference>
<dbReference type="RefSeq" id="WP_322538664.1">
    <property type="nucleotide sequence ID" value="NZ_JAOBTW010000004.1"/>
</dbReference>
<comment type="caution">
    <text evidence="1">The sequence shown here is derived from an EMBL/GenBank/DDBJ whole genome shotgun (WGS) entry which is preliminary data.</text>
</comment>
<name>A0ABU5LMQ2_9SPHN</name>
<protein>
    <submittedName>
        <fullName evidence="1">Uncharacterized protein</fullName>
    </submittedName>
</protein>
<proteinExistence type="predicted"/>
<keyword evidence="2" id="KW-1185">Reference proteome</keyword>